<evidence type="ECO:0000313" key="4">
    <source>
        <dbReference type="Proteomes" id="UP001224122"/>
    </source>
</evidence>
<comment type="caution">
    <text evidence="3">The sequence shown here is derived from an EMBL/GenBank/DDBJ whole genome shotgun (WGS) entry which is preliminary data.</text>
</comment>
<dbReference type="EMBL" id="JAUSTW010000009">
    <property type="protein sequence ID" value="MDQ0201405.1"/>
    <property type="molecule type" value="Genomic_DNA"/>
</dbReference>
<protein>
    <submittedName>
        <fullName evidence="3">Cobalamin biosynthesis protein CobT</fullName>
    </submittedName>
</protein>
<evidence type="ECO:0000256" key="2">
    <source>
        <dbReference type="SAM" id="Phobius"/>
    </source>
</evidence>
<keyword evidence="2" id="KW-0472">Membrane</keyword>
<feature type="transmembrane region" description="Helical" evidence="2">
    <location>
        <begin position="6"/>
        <end position="22"/>
    </location>
</feature>
<keyword evidence="2" id="KW-1133">Transmembrane helix</keyword>
<organism evidence="3 4">
    <name type="scientific">Neobacillus ginsengisoli</name>
    <dbReference type="NCBI Taxonomy" id="904295"/>
    <lineage>
        <taxon>Bacteria</taxon>
        <taxon>Bacillati</taxon>
        <taxon>Bacillota</taxon>
        <taxon>Bacilli</taxon>
        <taxon>Bacillales</taxon>
        <taxon>Bacillaceae</taxon>
        <taxon>Neobacillus</taxon>
    </lineage>
</organism>
<evidence type="ECO:0000256" key="1">
    <source>
        <dbReference type="SAM" id="MobiDB-lite"/>
    </source>
</evidence>
<reference evidence="3 4" key="1">
    <citation type="submission" date="2023-07" db="EMBL/GenBank/DDBJ databases">
        <title>Genomic Encyclopedia of Type Strains, Phase IV (KMG-IV): sequencing the most valuable type-strain genomes for metagenomic binning, comparative biology and taxonomic classification.</title>
        <authorList>
            <person name="Goeker M."/>
        </authorList>
    </citation>
    <scope>NUCLEOTIDE SEQUENCE [LARGE SCALE GENOMIC DNA]</scope>
    <source>
        <strain evidence="3 4">DSM 27594</strain>
    </source>
</reference>
<dbReference type="RefSeq" id="WP_307412654.1">
    <property type="nucleotide sequence ID" value="NZ_JAUSTW010000009.1"/>
</dbReference>
<sequence length="161" mass="18730">MLLISIVIIILLVHFLIIRPLTQRNRPQRMDRRRGYYEQPEYYGSSGGNGGLGKFGSFAGGIAAGALLTYLFEQGRIGFNQYNAWQHLEDQEIMQELMDQNILQEHEIAQLQEEVGHPENDQQSAWDNDNRDNNQDFDYDDQDYQQNDGSNNWNSETDNWV</sequence>
<keyword evidence="2" id="KW-0812">Transmembrane</keyword>
<gene>
    <name evidence="3" type="ORF">J2S10_004611</name>
</gene>
<evidence type="ECO:0000313" key="3">
    <source>
        <dbReference type="EMBL" id="MDQ0201405.1"/>
    </source>
</evidence>
<proteinExistence type="predicted"/>
<dbReference type="Proteomes" id="UP001224122">
    <property type="component" value="Unassembled WGS sequence"/>
</dbReference>
<keyword evidence="4" id="KW-1185">Reference proteome</keyword>
<name>A0ABT9Y1L1_9BACI</name>
<accession>A0ABT9Y1L1</accession>
<feature type="region of interest" description="Disordered" evidence="1">
    <location>
        <begin position="115"/>
        <end position="161"/>
    </location>
</feature>